<proteinExistence type="predicted"/>
<sequence length="99" mass="11134">MKLLTKEIRASFPEWMSTDGQGDSAKVIAKFFTPDSNWTWYATEFDGEDQFFGLVCGHETELGYFSLSELQGVRGPMGLAIERDMYLGPLTIGEARERG</sequence>
<evidence type="ECO:0000313" key="1">
    <source>
        <dbReference type="EMBL" id="KKN32085.1"/>
    </source>
</evidence>
<comment type="caution">
    <text evidence="1">The sequence shown here is derived from an EMBL/GenBank/DDBJ whole genome shotgun (WGS) entry which is preliminary data.</text>
</comment>
<dbReference type="EMBL" id="LAZR01002278">
    <property type="protein sequence ID" value="KKN32085.1"/>
    <property type="molecule type" value="Genomic_DNA"/>
</dbReference>
<evidence type="ECO:0008006" key="2">
    <source>
        <dbReference type="Google" id="ProtNLM"/>
    </source>
</evidence>
<reference evidence="1" key="1">
    <citation type="journal article" date="2015" name="Nature">
        <title>Complex archaea that bridge the gap between prokaryotes and eukaryotes.</title>
        <authorList>
            <person name="Spang A."/>
            <person name="Saw J.H."/>
            <person name="Jorgensen S.L."/>
            <person name="Zaremba-Niedzwiedzka K."/>
            <person name="Martijn J."/>
            <person name="Lind A.E."/>
            <person name="van Eijk R."/>
            <person name="Schleper C."/>
            <person name="Guy L."/>
            <person name="Ettema T.J."/>
        </authorList>
    </citation>
    <scope>NUCLEOTIDE SEQUENCE</scope>
</reference>
<dbReference type="Pfam" id="PF11171">
    <property type="entry name" value="DUF2958"/>
    <property type="match status" value="1"/>
</dbReference>
<protein>
    <recommendedName>
        <fullName evidence="2">DUF2958 domain-containing protein</fullName>
    </recommendedName>
</protein>
<dbReference type="InterPro" id="IPR021341">
    <property type="entry name" value="DUF2958"/>
</dbReference>
<name>A0A0F9PJS8_9ZZZZ</name>
<organism evidence="1">
    <name type="scientific">marine sediment metagenome</name>
    <dbReference type="NCBI Taxonomy" id="412755"/>
    <lineage>
        <taxon>unclassified sequences</taxon>
        <taxon>metagenomes</taxon>
        <taxon>ecological metagenomes</taxon>
    </lineage>
</organism>
<gene>
    <name evidence="1" type="ORF">LCGC14_0817400</name>
</gene>
<dbReference type="AlphaFoldDB" id="A0A0F9PJS8"/>
<accession>A0A0F9PJS8</accession>